<feature type="active site" evidence="2">
    <location>
        <position position="133"/>
    </location>
</feature>
<dbReference type="Proteomes" id="UP001258181">
    <property type="component" value="Unassembled WGS sequence"/>
</dbReference>
<comment type="similarity">
    <text evidence="1 2">Belongs to the polypeptide deformylase family.</text>
</comment>
<protein>
    <recommendedName>
        <fullName evidence="2">Peptide deformylase</fullName>
        <shortName evidence="2">PDF</shortName>
        <ecNumber evidence="2">3.5.1.88</ecNumber>
    </recommendedName>
    <alternativeName>
        <fullName evidence="2">Polypeptide deformylase</fullName>
    </alternativeName>
</protein>
<comment type="cofactor">
    <cofactor evidence="2">
        <name>Fe(2+)</name>
        <dbReference type="ChEBI" id="CHEBI:29033"/>
    </cofactor>
    <text evidence="2">Binds 1 Fe(2+) ion.</text>
</comment>
<name>A0ABU1U4W8_9BACL</name>
<dbReference type="GO" id="GO:0042586">
    <property type="term" value="F:peptide deformylase activity"/>
    <property type="evidence" value="ECO:0007669"/>
    <property type="project" value="UniProtKB-EC"/>
</dbReference>
<keyword evidence="2" id="KW-0479">Metal-binding</keyword>
<dbReference type="EC" id="3.5.1.88" evidence="2"/>
<dbReference type="InterPro" id="IPR036821">
    <property type="entry name" value="Peptide_deformylase_sf"/>
</dbReference>
<accession>A0ABU1U4W8</accession>
<evidence type="ECO:0000313" key="4">
    <source>
        <dbReference type="Proteomes" id="UP001258181"/>
    </source>
</evidence>
<feature type="binding site" evidence="2">
    <location>
        <position position="90"/>
    </location>
    <ligand>
        <name>Fe cation</name>
        <dbReference type="ChEBI" id="CHEBI:24875"/>
    </ligand>
</feature>
<dbReference type="PIRSF" id="PIRSF004749">
    <property type="entry name" value="Pep_def"/>
    <property type="match status" value="1"/>
</dbReference>
<dbReference type="EMBL" id="JAVDWA010000008">
    <property type="protein sequence ID" value="MDR7074513.1"/>
    <property type="molecule type" value="Genomic_DNA"/>
</dbReference>
<comment type="catalytic activity">
    <reaction evidence="2">
        <text>N-terminal N-formyl-L-methionyl-[peptide] + H2O = N-terminal L-methionyl-[peptide] + formate</text>
        <dbReference type="Rhea" id="RHEA:24420"/>
        <dbReference type="Rhea" id="RHEA-COMP:10639"/>
        <dbReference type="Rhea" id="RHEA-COMP:10640"/>
        <dbReference type="ChEBI" id="CHEBI:15377"/>
        <dbReference type="ChEBI" id="CHEBI:15740"/>
        <dbReference type="ChEBI" id="CHEBI:49298"/>
        <dbReference type="ChEBI" id="CHEBI:64731"/>
        <dbReference type="EC" id="3.5.1.88"/>
    </reaction>
</comment>
<organism evidence="3 4">
    <name type="scientific">Fictibacillus barbaricus</name>
    <dbReference type="NCBI Taxonomy" id="182136"/>
    <lineage>
        <taxon>Bacteria</taxon>
        <taxon>Bacillati</taxon>
        <taxon>Bacillota</taxon>
        <taxon>Bacilli</taxon>
        <taxon>Bacillales</taxon>
        <taxon>Fictibacillaceae</taxon>
        <taxon>Fictibacillus</taxon>
    </lineage>
</organism>
<feature type="binding site" evidence="2">
    <location>
        <position position="136"/>
    </location>
    <ligand>
        <name>Fe cation</name>
        <dbReference type="ChEBI" id="CHEBI:24875"/>
    </ligand>
</feature>
<gene>
    <name evidence="2" type="primary">def</name>
    <name evidence="3" type="ORF">J2X07_003510</name>
</gene>
<dbReference type="PANTHER" id="PTHR10458:SF22">
    <property type="entry name" value="PEPTIDE DEFORMYLASE"/>
    <property type="match status" value="1"/>
</dbReference>
<dbReference type="Pfam" id="PF01327">
    <property type="entry name" value="Pep_deformylase"/>
    <property type="match status" value="1"/>
</dbReference>
<keyword evidence="2 3" id="KW-0378">Hydrolase</keyword>
<feature type="binding site" evidence="2">
    <location>
        <position position="132"/>
    </location>
    <ligand>
        <name>Fe cation</name>
        <dbReference type="ChEBI" id="CHEBI:24875"/>
    </ligand>
</feature>
<dbReference type="PRINTS" id="PR01576">
    <property type="entry name" value="PDEFORMYLASE"/>
</dbReference>
<keyword evidence="2" id="KW-0408">Iron</keyword>
<dbReference type="SUPFAM" id="SSF56420">
    <property type="entry name" value="Peptide deformylase"/>
    <property type="match status" value="1"/>
</dbReference>
<evidence type="ECO:0000256" key="2">
    <source>
        <dbReference type="HAMAP-Rule" id="MF_00163"/>
    </source>
</evidence>
<dbReference type="Gene3D" id="3.90.45.10">
    <property type="entry name" value="Peptide deformylase"/>
    <property type="match status" value="1"/>
</dbReference>
<proteinExistence type="inferred from homology"/>
<dbReference type="RefSeq" id="WP_310261576.1">
    <property type="nucleotide sequence ID" value="NZ_JAVDWA010000008.1"/>
</dbReference>
<dbReference type="NCBIfam" id="TIGR00079">
    <property type="entry name" value="pept_deformyl"/>
    <property type="match status" value="1"/>
</dbReference>
<dbReference type="NCBIfam" id="NF001159">
    <property type="entry name" value="PRK00150.1-3"/>
    <property type="match status" value="1"/>
</dbReference>
<reference evidence="3 4" key="1">
    <citation type="submission" date="2023-07" db="EMBL/GenBank/DDBJ databases">
        <title>Sorghum-associated microbial communities from plants grown in Nebraska, USA.</title>
        <authorList>
            <person name="Schachtman D."/>
        </authorList>
    </citation>
    <scope>NUCLEOTIDE SEQUENCE [LARGE SCALE GENOMIC DNA]</scope>
    <source>
        <strain evidence="3 4">BE211</strain>
    </source>
</reference>
<keyword evidence="4" id="KW-1185">Reference proteome</keyword>
<sequence length="157" mass="17163">MTIRKIVEFPNPVLETKCEKVTVFDKQLKTLIKDMFDTMYDADGVGLAAPQIGIPKQIAVVDVGDDSDQIVLINPEVLAASGTQTGPEGCLSFPGLFGDVERPLNVTVKAQNAQGKEFTLKADGFLARALLHEIDHLHGVLFTSKVISYYEKEELEG</sequence>
<dbReference type="HAMAP" id="MF_00163">
    <property type="entry name" value="Pep_deformylase"/>
    <property type="match status" value="1"/>
</dbReference>
<evidence type="ECO:0000313" key="3">
    <source>
        <dbReference type="EMBL" id="MDR7074513.1"/>
    </source>
</evidence>
<comment type="caution">
    <text evidence="3">The sequence shown here is derived from an EMBL/GenBank/DDBJ whole genome shotgun (WGS) entry which is preliminary data.</text>
</comment>
<dbReference type="PANTHER" id="PTHR10458">
    <property type="entry name" value="PEPTIDE DEFORMYLASE"/>
    <property type="match status" value="1"/>
</dbReference>
<evidence type="ECO:0000256" key="1">
    <source>
        <dbReference type="ARBA" id="ARBA00010759"/>
    </source>
</evidence>
<dbReference type="CDD" id="cd00487">
    <property type="entry name" value="Pep_deformylase"/>
    <property type="match status" value="1"/>
</dbReference>
<dbReference type="InterPro" id="IPR023635">
    <property type="entry name" value="Peptide_deformylase"/>
</dbReference>
<comment type="function">
    <text evidence="2">Removes the formyl group from the N-terminal Met of newly synthesized proteins. Requires at least a dipeptide for an efficient rate of reaction. N-terminal L-methionine is a prerequisite for activity but the enzyme has broad specificity at other positions.</text>
</comment>
<keyword evidence="2" id="KW-0648">Protein biosynthesis</keyword>